<accession>A0A1D2MQG9</accession>
<feature type="region of interest" description="Disordered" evidence="2">
    <location>
        <begin position="31"/>
        <end position="52"/>
    </location>
</feature>
<evidence type="ECO:0000256" key="2">
    <source>
        <dbReference type="SAM" id="MobiDB-lite"/>
    </source>
</evidence>
<evidence type="ECO:0000259" key="4">
    <source>
        <dbReference type="PROSITE" id="PS51144"/>
    </source>
</evidence>
<proteinExistence type="predicted"/>
<evidence type="ECO:0000256" key="3">
    <source>
        <dbReference type="SAM" id="SignalP"/>
    </source>
</evidence>
<dbReference type="OrthoDB" id="10645406at2759"/>
<keyword evidence="3" id="KW-0732">Signal</keyword>
<dbReference type="AlphaFoldDB" id="A0A1D2MQG9"/>
<dbReference type="Proteomes" id="UP000094527">
    <property type="component" value="Unassembled WGS sequence"/>
</dbReference>
<feature type="compositionally biased region" description="Polar residues" evidence="2">
    <location>
        <begin position="42"/>
        <end position="52"/>
    </location>
</feature>
<gene>
    <name evidence="5" type="ORF">Ocin01_11347</name>
</gene>
<keyword evidence="6" id="KW-1185">Reference proteome</keyword>
<dbReference type="OMA" id="TQIHVMV"/>
<feature type="domain" description="Alpha-carbonic anhydrase" evidence="4">
    <location>
        <begin position="56"/>
        <end position="558"/>
    </location>
</feature>
<protein>
    <submittedName>
        <fullName evidence="5">Carbonic anhydrase 3</fullName>
    </submittedName>
</protein>
<dbReference type="InterPro" id="IPR036398">
    <property type="entry name" value="CA_dom_sf"/>
</dbReference>
<comment type="caution">
    <text evidence="5">The sequence shown here is derived from an EMBL/GenBank/DDBJ whole genome shotgun (WGS) entry which is preliminary data.</text>
</comment>
<feature type="signal peptide" evidence="3">
    <location>
        <begin position="1"/>
        <end position="20"/>
    </location>
</feature>
<dbReference type="InterPro" id="IPR001148">
    <property type="entry name" value="CA_dom"/>
</dbReference>
<dbReference type="EMBL" id="LJIJ01000685">
    <property type="protein sequence ID" value="ODM95317.1"/>
    <property type="molecule type" value="Genomic_DNA"/>
</dbReference>
<feature type="chain" id="PRO_5008904383" evidence="3">
    <location>
        <begin position="21"/>
        <end position="616"/>
    </location>
</feature>
<organism evidence="5 6">
    <name type="scientific">Orchesella cincta</name>
    <name type="common">Springtail</name>
    <name type="synonym">Podura cincta</name>
    <dbReference type="NCBI Taxonomy" id="48709"/>
    <lineage>
        <taxon>Eukaryota</taxon>
        <taxon>Metazoa</taxon>
        <taxon>Ecdysozoa</taxon>
        <taxon>Arthropoda</taxon>
        <taxon>Hexapoda</taxon>
        <taxon>Collembola</taxon>
        <taxon>Entomobryomorpha</taxon>
        <taxon>Entomobryoidea</taxon>
        <taxon>Orchesellidae</taxon>
        <taxon>Orchesellinae</taxon>
        <taxon>Orchesella</taxon>
    </lineage>
</organism>
<evidence type="ECO:0000313" key="6">
    <source>
        <dbReference type="Proteomes" id="UP000094527"/>
    </source>
</evidence>
<sequence length="616" mass="70974">MRTIMHFAAWTLLTIVITGASQNHNYCIRRNANPGSGDKSENVTLPSASQQQNTTMEASFLEWDKWTEKYPDCNPETNPFASPIDISTSDVISAKSIQTLFIHSGEPERDTYLLSTFHVTDDYHMEALNVKLQGEQALGHATIVSGLGKSSKRFFDSAVLLIKGKDFKGTASINGGIHTIDYKKYPMEIVLTFMTNSGEDETQIHVMVEVMNETNPVWLPLTNLYDKMCAKIIEDTCFGNVLRQNGKDAYDKAVLHYTKLLTKQKEELDRTTYQERYEEIKICYEIVKCCDSEKLKELHDEANTEDVKIQGCHKDLSKHQEFMETARKKIEELKTKIQQLKENEQLYDNEEDTLNQENLEFKKLKEREDELNECITKHGNRYSELQKQISNSNRIRKENEIGSDDQHKFKSVAQVLEKMNEVKKNMEELEKAKISYENARYELEAIESIPSRSVDVELPFQISWLFPPYGGHYFYNGSSPLPPCEKKPFAIVLEKPISISSEQLLVFQKIPSIHQRDPSVWKRLCDNSLSDGQKAKILDTMDKIVSQVPKNKVAVARKVWYNPKNLQYKMDDGVHMKSSTRRKLKLELENEERNKASAKFCQTVLNLICVIIYTLN</sequence>
<name>A0A1D2MQG9_ORCCI</name>
<feature type="coiled-coil region" evidence="1">
    <location>
        <begin position="316"/>
        <end position="374"/>
    </location>
</feature>
<evidence type="ECO:0000256" key="1">
    <source>
        <dbReference type="SAM" id="Coils"/>
    </source>
</evidence>
<feature type="coiled-coil region" evidence="1">
    <location>
        <begin position="412"/>
        <end position="449"/>
    </location>
</feature>
<dbReference type="Gene3D" id="3.10.200.10">
    <property type="entry name" value="Alpha carbonic anhydrase"/>
    <property type="match status" value="2"/>
</dbReference>
<evidence type="ECO:0000313" key="5">
    <source>
        <dbReference type="EMBL" id="ODM95317.1"/>
    </source>
</evidence>
<dbReference type="PROSITE" id="PS51144">
    <property type="entry name" value="ALPHA_CA_2"/>
    <property type="match status" value="1"/>
</dbReference>
<keyword evidence="1" id="KW-0175">Coiled coil</keyword>
<reference evidence="5 6" key="1">
    <citation type="journal article" date="2016" name="Genome Biol. Evol.">
        <title>Gene Family Evolution Reflects Adaptation to Soil Environmental Stressors in the Genome of the Collembolan Orchesella cincta.</title>
        <authorList>
            <person name="Faddeeva-Vakhrusheva A."/>
            <person name="Derks M.F."/>
            <person name="Anvar S.Y."/>
            <person name="Agamennone V."/>
            <person name="Suring W."/>
            <person name="Smit S."/>
            <person name="van Straalen N.M."/>
            <person name="Roelofs D."/>
        </authorList>
    </citation>
    <scope>NUCLEOTIDE SEQUENCE [LARGE SCALE GENOMIC DNA]</scope>
    <source>
        <tissue evidence="5">Mixed pool</tissue>
    </source>
</reference>
<dbReference type="Pfam" id="PF00194">
    <property type="entry name" value="Carb_anhydrase"/>
    <property type="match status" value="1"/>
</dbReference>
<dbReference type="SUPFAM" id="SSF51069">
    <property type="entry name" value="Carbonic anhydrase"/>
    <property type="match status" value="1"/>
</dbReference>